<feature type="transmembrane region" description="Helical" evidence="2">
    <location>
        <begin position="35"/>
        <end position="54"/>
    </location>
</feature>
<keyword evidence="2" id="KW-0472">Membrane</keyword>
<keyword evidence="4" id="KW-1185">Reference proteome</keyword>
<name>A0A1L8TM50_9ENTE</name>
<feature type="compositionally biased region" description="Low complexity" evidence="1">
    <location>
        <begin position="65"/>
        <end position="108"/>
    </location>
</feature>
<keyword evidence="2" id="KW-1133">Transmembrane helix</keyword>
<feature type="region of interest" description="Disordered" evidence="1">
    <location>
        <begin position="64"/>
        <end position="108"/>
    </location>
</feature>
<organism evidence="3 4">
    <name type="scientific">Enterococcus hermanniensis</name>
    <dbReference type="NCBI Taxonomy" id="249189"/>
    <lineage>
        <taxon>Bacteria</taxon>
        <taxon>Bacillati</taxon>
        <taxon>Bacillota</taxon>
        <taxon>Bacilli</taxon>
        <taxon>Lactobacillales</taxon>
        <taxon>Enterococcaceae</taxon>
        <taxon>Enterococcus</taxon>
    </lineage>
</organism>
<dbReference type="STRING" id="249189.RV04_GL002240"/>
<evidence type="ECO:0000256" key="1">
    <source>
        <dbReference type="SAM" id="MobiDB-lite"/>
    </source>
</evidence>
<accession>A0A1L8TM50</accession>
<feature type="transmembrane region" description="Helical" evidence="2">
    <location>
        <begin position="6"/>
        <end position="23"/>
    </location>
</feature>
<protein>
    <submittedName>
        <fullName evidence="3">Uncharacterized protein</fullName>
    </submittedName>
</protein>
<keyword evidence="2" id="KW-0812">Transmembrane</keyword>
<dbReference type="OrthoDB" id="2325003at2"/>
<evidence type="ECO:0000313" key="3">
    <source>
        <dbReference type="EMBL" id="OJG45192.1"/>
    </source>
</evidence>
<reference evidence="3 4" key="1">
    <citation type="submission" date="2014-12" db="EMBL/GenBank/DDBJ databases">
        <title>Draft genome sequences of 29 type strains of Enterococci.</title>
        <authorList>
            <person name="Zhong Z."/>
            <person name="Sun Z."/>
            <person name="Liu W."/>
            <person name="Zhang W."/>
            <person name="Zhang H."/>
        </authorList>
    </citation>
    <scope>NUCLEOTIDE SEQUENCE [LARGE SCALE GENOMIC DNA]</scope>
    <source>
        <strain evidence="3 4">DSM 17122</strain>
    </source>
</reference>
<evidence type="ECO:0000256" key="2">
    <source>
        <dbReference type="SAM" id="Phobius"/>
    </source>
</evidence>
<dbReference type="Proteomes" id="UP000182077">
    <property type="component" value="Unassembled WGS sequence"/>
</dbReference>
<dbReference type="AlphaFoldDB" id="A0A1L8TM50"/>
<dbReference type="RefSeq" id="WP_071858102.1">
    <property type="nucleotide sequence ID" value="NZ_JBHSHK010000008.1"/>
</dbReference>
<evidence type="ECO:0000313" key="4">
    <source>
        <dbReference type="Proteomes" id="UP000182077"/>
    </source>
</evidence>
<gene>
    <name evidence="3" type="ORF">RV04_GL002240</name>
</gene>
<proteinExistence type="predicted"/>
<dbReference type="EMBL" id="JXKQ01000007">
    <property type="protein sequence ID" value="OJG45192.1"/>
    <property type="molecule type" value="Genomic_DNA"/>
</dbReference>
<sequence length="232" mass="25442">MNTIGPILLIVSFLGMIITAIIVNRKRKKQQDYTLTRRILIMFTAILILTVIFAKLTDTKDSAKSSSVESSSTIKETSESEQISSSSTETSTEESGSTIESSSSSESDSINTQIAAYLEQNKGFANGTLDENGNPTENGTPNPVFNWALTISEIDYEENLLKVNVNDNFLTLSQTDASSAILSAQNAAVSIVSESENWDMDKASDGIFTQIYYNGNVIGRSKMTDVKEFKWK</sequence>
<comment type="caution">
    <text evidence="3">The sequence shown here is derived from an EMBL/GenBank/DDBJ whole genome shotgun (WGS) entry which is preliminary data.</text>
</comment>